<dbReference type="InParanoid" id="M1D1A9"/>
<dbReference type="AlphaFoldDB" id="M1D1A9"/>
<dbReference type="HOGENOM" id="CLU_2965520_0_0_1"/>
<protein>
    <submittedName>
        <fullName evidence="1">Uncharacterized protein</fullName>
    </submittedName>
</protein>
<reference evidence="2" key="1">
    <citation type="journal article" date="2011" name="Nature">
        <title>Genome sequence and analysis of the tuber crop potato.</title>
        <authorList>
            <consortium name="The Potato Genome Sequencing Consortium"/>
        </authorList>
    </citation>
    <scope>NUCLEOTIDE SEQUENCE [LARGE SCALE GENOMIC DNA]</scope>
    <source>
        <strain evidence="2">cv. DM1-3 516 R44</strain>
    </source>
</reference>
<accession>M1D1A9</accession>
<evidence type="ECO:0000313" key="1">
    <source>
        <dbReference type="EnsemblPlants" id="PGSC0003DMT400079132"/>
    </source>
</evidence>
<evidence type="ECO:0000313" key="2">
    <source>
        <dbReference type="Proteomes" id="UP000011115"/>
    </source>
</evidence>
<reference evidence="1" key="2">
    <citation type="submission" date="2015-06" db="UniProtKB">
        <authorList>
            <consortium name="EnsemblPlants"/>
        </authorList>
    </citation>
    <scope>IDENTIFICATION</scope>
    <source>
        <strain evidence="1">DM1-3 516 R44</strain>
    </source>
</reference>
<dbReference type="PaxDb" id="4113-PGSC0003DMT400079132"/>
<keyword evidence="2" id="KW-1185">Reference proteome</keyword>
<dbReference type="EnsemblPlants" id="PGSC0003DMT400079132">
    <property type="protein sequence ID" value="PGSC0003DMT400079132"/>
    <property type="gene ID" value="PGSC0003DMG400030797"/>
</dbReference>
<sequence length="59" mass="6649">MQCMPAALTAKDEELVAVSSSYVKYAIEQEYLRAEIDRLKDELAQGNKRECEELPVNGT</sequence>
<organism evidence="1 2">
    <name type="scientific">Solanum tuberosum</name>
    <name type="common">Potato</name>
    <dbReference type="NCBI Taxonomy" id="4113"/>
    <lineage>
        <taxon>Eukaryota</taxon>
        <taxon>Viridiplantae</taxon>
        <taxon>Streptophyta</taxon>
        <taxon>Embryophyta</taxon>
        <taxon>Tracheophyta</taxon>
        <taxon>Spermatophyta</taxon>
        <taxon>Magnoliopsida</taxon>
        <taxon>eudicotyledons</taxon>
        <taxon>Gunneridae</taxon>
        <taxon>Pentapetalae</taxon>
        <taxon>asterids</taxon>
        <taxon>lamiids</taxon>
        <taxon>Solanales</taxon>
        <taxon>Solanaceae</taxon>
        <taxon>Solanoideae</taxon>
        <taxon>Solaneae</taxon>
        <taxon>Solanum</taxon>
    </lineage>
</organism>
<dbReference type="Proteomes" id="UP000011115">
    <property type="component" value="Unassembled WGS sequence"/>
</dbReference>
<dbReference type="Gramene" id="PGSC0003DMT400079132">
    <property type="protein sequence ID" value="PGSC0003DMT400079132"/>
    <property type="gene ID" value="PGSC0003DMG400030797"/>
</dbReference>
<proteinExistence type="predicted"/>
<name>M1D1A9_SOLTU</name>